<dbReference type="AlphaFoldDB" id="A0AAN6QHM7"/>
<sequence length="279" mass="29945">MASVNSKTLVLITGANTGLGFEIAKSLFARPNPYHILIGCRGDMGRASDAISKLEQLSPESMSTAEPLSIDISSDESIAAAYSQVQQKFGRVDILVNNAGADLDTSVASGKLTPREGWNRTYDVNVTGTHLFTTAFAPLLLASPSSTRRLLFITSGLSSLTEHASGTSARYALAPAGVWPKPPAMWLAYRVSKAGMNMLAAEWARLLKNDGVLVFDLSPGFLNTGLGDDRATGEWRDKSKIGAIDPKIGADFCADVVEGCRDAEAWPLRVLRRDSVQPW</sequence>
<dbReference type="InterPro" id="IPR002347">
    <property type="entry name" value="SDR_fam"/>
</dbReference>
<organism evidence="2 3">
    <name type="scientific">Canariomyces notabilis</name>
    <dbReference type="NCBI Taxonomy" id="2074819"/>
    <lineage>
        <taxon>Eukaryota</taxon>
        <taxon>Fungi</taxon>
        <taxon>Dikarya</taxon>
        <taxon>Ascomycota</taxon>
        <taxon>Pezizomycotina</taxon>
        <taxon>Sordariomycetes</taxon>
        <taxon>Sordariomycetidae</taxon>
        <taxon>Sordariales</taxon>
        <taxon>Chaetomiaceae</taxon>
        <taxon>Canariomyces</taxon>
    </lineage>
</organism>
<dbReference type="PANTHER" id="PTHR43544">
    <property type="entry name" value="SHORT-CHAIN DEHYDROGENASE/REDUCTASE"/>
    <property type="match status" value="1"/>
</dbReference>
<comment type="caution">
    <text evidence="2">The sequence shown here is derived from an EMBL/GenBank/DDBJ whole genome shotgun (WGS) entry which is preliminary data.</text>
</comment>
<dbReference type="InterPro" id="IPR036291">
    <property type="entry name" value="NAD(P)-bd_dom_sf"/>
</dbReference>
<evidence type="ECO:0000313" key="2">
    <source>
        <dbReference type="EMBL" id="KAK4110268.1"/>
    </source>
</evidence>
<dbReference type="RefSeq" id="XP_064667838.1">
    <property type="nucleotide sequence ID" value="XM_064818863.1"/>
</dbReference>
<accession>A0AAN6QHM7</accession>
<dbReference type="Proteomes" id="UP001302812">
    <property type="component" value="Unassembled WGS sequence"/>
</dbReference>
<evidence type="ECO:0000313" key="3">
    <source>
        <dbReference type="Proteomes" id="UP001302812"/>
    </source>
</evidence>
<reference evidence="2" key="1">
    <citation type="journal article" date="2023" name="Mol. Phylogenet. Evol.">
        <title>Genome-scale phylogeny and comparative genomics of the fungal order Sordariales.</title>
        <authorList>
            <person name="Hensen N."/>
            <person name="Bonometti L."/>
            <person name="Westerberg I."/>
            <person name="Brannstrom I.O."/>
            <person name="Guillou S."/>
            <person name="Cros-Aarteil S."/>
            <person name="Calhoun S."/>
            <person name="Haridas S."/>
            <person name="Kuo A."/>
            <person name="Mondo S."/>
            <person name="Pangilinan J."/>
            <person name="Riley R."/>
            <person name="LaButti K."/>
            <person name="Andreopoulos B."/>
            <person name="Lipzen A."/>
            <person name="Chen C."/>
            <person name="Yan M."/>
            <person name="Daum C."/>
            <person name="Ng V."/>
            <person name="Clum A."/>
            <person name="Steindorff A."/>
            <person name="Ohm R.A."/>
            <person name="Martin F."/>
            <person name="Silar P."/>
            <person name="Natvig D.O."/>
            <person name="Lalanne C."/>
            <person name="Gautier V."/>
            <person name="Ament-Velasquez S.L."/>
            <person name="Kruys A."/>
            <person name="Hutchinson M.I."/>
            <person name="Powell A.J."/>
            <person name="Barry K."/>
            <person name="Miller A.N."/>
            <person name="Grigoriev I.V."/>
            <person name="Debuchy R."/>
            <person name="Gladieux P."/>
            <person name="Hiltunen Thoren M."/>
            <person name="Johannesson H."/>
        </authorList>
    </citation>
    <scope>NUCLEOTIDE SEQUENCE</scope>
    <source>
        <strain evidence="2">CBS 508.74</strain>
    </source>
</reference>
<reference evidence="2" key="2">
    <citation type="submission" date="2023-05" db="EMBL/GenBank/DDBJ databases">
        <authorList>
            <consortium name="Lawrence Berkeley National Laboratory"/>
            <person name="Steindorff A."/>
            <person name="Hensen N."/>
            <person name="Bonometti L."/>
            <person name="Westerberg I."/>
            <person name="Brannstrom I.O."/>
            <person name="Guillou S."/>
            <person name="Cros-Aarteil S."/>
            <person name="Calhoun S."/>
            <person name="Haridas S."/>
            <person name="Kuo A."/>
            <person name="Mondo S."/>
            <person name="Pangilinan J."/>
            <person name="Riley R."/>
            <person name="Labutti K."/>
            <person name="Andreopoulos B."/>
            <person name="Lipzen A."/>
            <person name="Chen C."/>
            <person name="Yanf M."/>
            <person name="Daum C."/>
            <person name="Ng V."/>
            <person name="Clum A."/>
            <person name="Ohm R."/>
            <person name="Martin F."/>
            <person name="Silar P."/>
            <person name="Natvig D."/>
            <person name="Lalanne C."/>
            <person name="Gautier V."/>
            <person name="Ament-Velasquez S.L."/>
            <person name="Kruys A."/>
            <person name="Hutchinson M.I."/>
            <person name="Powell A.J."/>
            <person name="Barry K."/>
            <person name="Miller A.N."/>
            <person name="Grigoriev I.V."/>
            <person name="Debuchy R."/>
            <person name="Gladieux P."/>
            <person name="Thoren M.H."/>
            <person name="Johannesson H."/>
        </authorList>
    </citation>
    <scope>NUCLEOTIDE SEQUENCE</scope>
    <source>
        <strain evidence="2">CBS 508.74</strain>
    </source>
</reference>
<protein>
    <submittedName>
        <fullName evidence="2">NAD(P)-binding protein</fullName>
    </submittedName>
</protein>
<keyword evidence="3" id="KW-1185">Reference proteome</keyword>
<dbReference type="PANTHER" id="PTHR43544:SF32">
    <property type="entry name" value="CHAIN DEHYDROGENASE, PUTATIVE (AFU_ORTHOLOGUE AFUA_5G01530)-RELATED"/>
    <property type="match status" value="1"/>
</dbReference>
<dbReference type="GO" id="GO:0016491">
    <property type="term" value="F:oxidoreductase activity"/>
    <property type="evidence" value="ECO:0007669"/>
    <property type="project" value="TreeGrafter"/>
</dbReference>
<name>A0AAN6QHM7_9PEZI</name>
<dbReference type="Gene3D" id="3.40.50.720">
    <property type="entry name" value="NAD(P)-binding Rossmann-like Domain"/>
    <property type="match status" value="1"/>
</dbReference>
<evidence type="ECO:0000256" key="1">
    <source>
        <dbReference type="ARBA" id="ARBA00006484"/>
    </source>
</evidence>
<dbReference type="GeneID" id="89942989"/>
<comment type="similarity">
    <text evidence="1">Belongs to the short-chain dehydrogenases/reductases (SDR) family.</text>
</comment>
<dbReference type="GO" id="GO:0019748">
    <property type="term" value="P:secondary metabolic process"/>
    <property type="evidence" value="ECO:0007669"/>
    <property type="project" value="TreeGrafter"/>
</dbReference>
<gene>
    <name evidence="2" type="ORF">N656DRAFT_838499</name>
</gene>
<dbReference type="GO" id="GO:0005737">
    <property type="term" value="C:cytoplasm"/>
    <property type="evidence" value="ECO:0007669"/>
    <property type="project" value="TreeGrafter"/>
</dbReference>
<dbReference type="PRINTS" id="PR00081">
    <property type="entry name" value="GDHRDH"/>
</dbReference>
<proteinExistence type="inferred from homology"/>
<dbReference type="Pfam" id="PF00106">
    <property type="entry name" value="adh_short"/>
    <property type="match status" value="1"/>
</dbReference>
<dbReference type="InterPro" id="IPR051468">
    <property type="entry name" value="Fungal_SecMetab_SDRs"/>
</dbReference>
<dbReference type="SUPFAM" id="SSF51735">
    <property type="entry name" value="NAD(P)-binding Rossmann-fold domains"/>
    <property type="match status" value="1"/>
</dbReference>
<dbReference type="EMBL" id="MU853351">
    <property type="protein sequence ID" value="KAK4110268.1"/>
    <property type="molecule type" value="Genomic_DNA"/>
</dbReference>